<name>A0A6J4QHK2_9ACTN</name>
<dbReference type="AlphaFoldDB" id="A0A6J4QHK2"/>
<reference evidence="1" key="1">
    <citation type="submission" date="2020-02" db="EMBL/GenBank/DDBJ databases">
        <authorList>
            <person name="Meier V. D."/>
        </authorList>
    </citation>
    <scope>NUCLEOTIDE SEQUENCE</scope>
    <source>
        <strain evidence="1">AVDCRST_MAG80</strain>
    </source>
</reference>
<evidence type="ECO:0000313" key="1">
    <source>
        <dbReference type="EMBL" id="CAA9443525.1"/>
    </source>
</evidence>
<protein>
    <recommendedName>
        <fullName evidence="2">DUF1499 domain-containing protein</fullName>
    </recommendedName>
</protein>
<sequence length="116" mass="12813">MKELLPDPRRLSSASTGRTYPVEAEKLGRIVEEAIGELLGWALTGSSETKVRAFRKSRFPGLTHDVTVNLTPSPAGAHTNTRAEFRSASRVGLPEFGQNRRNLDELMAEIHRKLTG</sequence>
<organism evidence="1">
    <name type="scientific">uncultured Rubrobacteraceae bacterium</name>
    <dbReference type="NCBI Taxonomy" id="349277"/>
    <lineage>
        <taxon>Bacteria</taxon>
        <taxon>Bacillati</taxon>
        <taxon>Actinomycetota</taxon>
        <taxon>Rubrobacteria</taxon>
        <taxon>Rubrobacterales</taxon>
        <taxon>Rubrobacteraceae</taxon>
        <taxon>environmental samples</taxon>
    </lineage>
</organism>
<dbReference type="EMBL" id="CADCVC010000136">
    <property type="protein sequence ID" value="CAA9443525.1"/>
    <property type="molecule type" value="Genomic_DNA"/>
</dbReference>
<dbReference type="InterPro" id="IPR010865">
    <property type="entry name" value="DUF1499"/>
</dbReference>
<accession>A0A6J4QHK2</accession>
<evidence type="ECO:0008006" key="2">
    <source>
        <dbReference type="Google" id="ProtNLM"/>
    </source>
</evidence>
<proteinExistence type="predicted"/>
<gene>
    <name evidence="1" type="ORF">AVDCRST_MAG80-1550</name>
</gene>
<dbReference type="Pfam" id="PF07386">
    <property type="entry name" value="DUF1499"/>
    <property type="match status" value="1"/>
</dbReference>